<comment type="similarity">
    <text evidence="6">Belongs to the HSP33 family.</text>
</comment>
<protein>
    <recommendedName>
        <fullName evidence="6">33 kDa chaperonin</fullName>
    </recommendedName>
    <alternativeName>
        <fullName evidence="6">Heat shock protein 33 homolog</fullName>
        <shortName evidence="6">HSP33</shortName>
    </alternativeName>
</protein>
<name>A0A090KMP2_9BACI</name>
<dbReference type="SUPFAM" id="SSF118352">
    <property type="entry name" value="HSP33 redox switch-like"/>
    <property type="match status" value="1"/>
</dbReference>
<evidence type="ECO:0000313" key="8">
    <source>
        <dbReference type="EMBL" id="KIO73598.1"/>
    </source>
</evidence>
<dbReference type="Gene3D" id="3.90.1280.10">
    <property type="entry name" value="HSP33 redox switch-like"/>
    <property type="match status" value="1"/>
</dbReference>
<proteinExistence type="inferred from homology"/>
<dbReference type="GO" id="GO:0005737">
    <property type="term" value="C:cytoplasm"/>
    <property type="evidence" value="ECO:0007669"/>
    <property type="project" value="UniProtKB-SubCell"/>
</dbReference>
<dbReference type="CDD" id="cd00498">
    <property type="entry name" value="Hsp33"/>
    <property type="match status" value="1"/>
</dbReference>
<evidence type="ECO:0000256" key="2">
    <source>
        <dbReference type="ARBA" id="ARBA00022833"/>
    </source>
</evidence>
<dbReference type="SUPFAM" id="SSF64397">
    <property type="entry name" value="Hsp33 domain"/>
    <property type="match status" value="1"/>
</dbReference>
<dbReference type="Gene3D" id="3.55.30.10">
    <property type="entry name" value="Hsp33 domain"/>
    <property type="match status" value="1"/>
</dbReference>
<dbReference type="InterPro" id="IPR000397">
    <property type="entry name" value="Heat_shock_Hsp33"/>
</dbReference>
<gene>
    <name evidence="6 7" type="primary">hslO</name>
    <name evidence="8" type="ORF">B4167_0016</name>
    <name evidence="7" type="ORF">BT1A1_0072</name>
</gene>
<dbReference type="PATRIC" id="fig|35841.7.peg.719"/>
<keyword evidence="1 6" id="KW-0963">Cytoplasm</keyword>
<evidence type="ECO:0000256" key="3">
    <source>
        <dbReference type="ARBA" id="ARBA00023157"/>
    </source>
</evidence>
<dbReference type="KEGG" id="bthv:CQJ30_00400"/>
<comment type="function">
    <text evidence="6">Redox regulated molecular chaperone. Protects both thermally unfolding and oxidatively damaged proteins from irreversible aggregation. Plays an important role in the bacterial defense system toward oxidative stress.</text>
</comment>
<keyword evidence="3 6" id="KW-1015">Disulfide bond</keyword>
<sequence>MDDYLVKAIGCNGEVRAYAIRSTNTVSEAQRRHDTWATASAALGRTITAAAMMGSMLKGDSRITVKVEGDGPLGVILVDADTVGDVRGYVANPHVDFEVNELGKLDVRRAVGTNGTLTVVKDLGLREKFSGQVPIVSGEIGEDFTYYFATSEQVPSAVGVGVLVNPDHSILASGGFILQMMPGATDQTISKIENHLKTIKPISTLIKEGLTPEEILAELLGKENVEILETVPVKFQCTCSKERFGNALISLGKQELQEMIDEDGQAEVQCHFCNEKYLFTRNELEKLKQRTEEKSSK</sequence>
<keyword evidence="5 6" id="KW-0676">Redox-active center</keyword>
<comment type="subcellular location">
    <subcellularLocation>
        <location evidence="6">Cytoplasm</location>
    </subcellularLocation>
</comment>
<dbReference type="AlphaFoldDB" id="A0A090KMP2"/>
<reference evidence="7 10" key="1">
    <citation type="submission" date="2014-07" db="EMBL/GenBank/DDBJ databases">
        <authorList>
            <person name="Wibberg Daniel"/>
        </authorList>
    </citation>
    <scope>NUCLEOTIDE SEQUENCE [LARGE SCALE GENOMIC DNA]</scope>
</reference>
<dbReference type="InterPro" id="IPR016153">
    <property type="entry name" value="Heat_shock_Hsp33_N"/>
</dbReference>
<evidence type="ECO:0000256" key="1">
    <source>
        <dbReference type="ARBA" id="ARBA00022490"/>
    </source>
</evidence>
<feature type="disulfide bond" description="Redox-active" evidence="6">
    <location>
        <begin position="237"/>
        <end position="239"/>
    </location>
</feature>
<dbReference type="GO" id="GO:0051082">
    <property type="term" value="F:unfolded protein binding"/>
    <property type="evidence" value="ECO:0007669"/>
    <property type="project" value="UniProtKB-UniRule"/>
</dbReference>
<dbReference type="EMBL" id="CCRF01000004">
    <property type="protein sequence ID" value="CED99944.1"/>
    <property type="molecule type" value="Genomic_DNA"/>
</dbReference>
<dbReference type="GO" id="GO:0044183">
    <property type="term" value="F:protein folding chaperone"/>
    <property type="evidence" value="ECO:0007669"/>
    <property type="project" value="TreeGrafter"/>
</dbReference>
<evidence type="ECO:0000313" key="10">
    <source>
        <dbReference type="Proteomes" id="UP000040576"/>
    </source>
</evidence>
<reference evidence="8 9" key="2">
    <citation type="submission" date="2015-01" db="EMBL/GenBank/DDBJ databases">
        <title>Draft Genome Sequences of Four Bacillus thermoamylovorans Strains, Isolated From Food Products.</title>
        <authorList>
            <person name="Krawcyk A.O."/>
            <person name="Berendsen E.M."/>
            <person name="Eijlander R.T."/>
            <person name="de Jong A."/>
            <person name="Wells-Bennik M."/>
            <person name="Kuipers O.P."/>
        </authorList>
    </citation>
    <scope>NUCLEOTIDE SEQUENCE [LARGE SCALE GENOMIC DNA]</scope>
    <source>
        <strain evidence="8 9">B4167</strain>
    </source>
</reference>
<keyword evidence="10" id="KW-1185">Reference proteome</keyword>
<dbReference type="PIRSF" id="PIRSF005261">
    <property type="entry name" value="Heat_shock_Hsp33"/>
    <property type="match status" value="1"/>
</dbReference>
<accession>A0A090KMP2</accession>
<keyword evidence="4 6" id="KW-0143">Chaperone</keyword>
<evidence type="ECO:0000256" key="6">
    <source>
        <dbReference type="HAMAP-Rule" id="MF_00117"/>
    </source>
</evidence>
<dbReference type="HAMAP" id="MF_00117">
    <property type="entry name" value="HslO"/>
    <property type="match status" value="1"/>
</dbReference>
<evidence type="ECO:0000256" key="5">
    <source>
        <dbReference type="ARBA" id="ARBA00023284"/>
    </source>
</evidence>
<dbReference type="PANTHER" id="PTHR30111:SF1">
    <property type="entry name" value="33 KDA CHAPERONIN"/>
    <property type="match status" value="1"/>
</dbReference>
<feature type="disulfide bond" description="Redox-active" evidence="6">
    <location>
        <begin position="270"/>
        <end position="273"/>
    </location>
</feature>
<organism evidence="7 10">
    <name type="scientific">Caldibacillus thermoamylovorans</name>
    <dbReference type="NCBI Taxonomy" id="35841"/>
    <lineage>
        <taxon>Bacteria</taxon>
        <taxon>Bacillati</taxon>
        <taxon>Bacillota</taxon>
        <taxon>Bacilli</taxon>
        <taxon>Bacillales</taxon>
        <taxon>Bacillaceae</taxon>
        <taxon>Caldibacillus</taxon>
    </lineage>
</organism>
<dbReference type="GO" id="GO:0042026">
    <property type="term" value="P:protein refolding"/>
    <property type="evidence" value="ECO:0007669"/>
    <property type="project" value="TreeGrafter"/>
</dbReference>
<keyword evidence="2 6" id="KW-0862">Zinc</keyword>
<dbReference type="Proteomes" id="UP000032076">
    <property type="component" value="Unassembled WGS sequence"/>
</dbReference>
<evidence type="ECO:0000256" key="4">
    <source>
        <dbReference type="ARBA" id="ARBA00023186"/>
    </source>
</evidence>
<dbReference type="EMBL" id="JXLU01000029">
    <property type="protein sequence ID" value="KIO73598.1"/>
    <property type="molecule type" value="Genomic_DNA"/>
</dbReference>
<comment type="PTM">
    <text evidence="6">Under oxidizing conditions two disulfide bonds are formed involving the reactive cysteines. Under reducing conditions zinc is bound to the reactive cysteines and the protein is inactive.</text>
</comment>
<dbReference type="OrthoDB" id="9776534at2"/>
<dbReference type="InterPro" id="IPR016154">
    <property type="entry name" value="Heat_shock_Hsp33_C"/>
</dbReference>
<dbReference type="PANTHER" id="PTHR30111">
    <property type="entry name" value="33 KDA CHAPERONIN"/>
    <property type="match status" value="1"/>
</dbReference>
<dbReference type="GeneID" id="92959232"/>
<dbReference type="Pfam" id="PF01430">
    <property type="entry name" value="HSP33"/>
    <property type="match status" value="1"/>
</dbReference>
<evidence type="ECO:0000313" key="7">
    <source>
        <dbReference type="EMBL" id="CED99944.1"/>
    </source>
</evidence>
<evidence type="ECO:0000313" key="9">
    <source>
        <dbReference type="Proteomes" id="UP000032076"/>
    </source>
</evidence>
<dbReference type="RefSeq" id="WP_034766912.1">
    <property type="nucleotide sequence ID" value="NZ_CCRF01000004.1"/>
</dbReference>
<dbReference type="NCBIfam" id="NF001033">
    <property type="entry name" value="PRK00114.1"/>
    <property type="match status" value="1"/>
</dbReference>
<dbReference type="Proteomes" id="UP000040576">
    <property type="component" value="Unassembled WGS sequence"/>
</dbReference>